<reference evidence="1" key="1">
    <citation type="submission" date="2020-05" db="EMBL/GenBank/DDBJ databases">
        <title>Phylogenomic resolution of chytrid fungi.</title>
        <authorList>
            <person name="Stajich J.E."/>
            <person name="Amses K."/>
            <person name="Simmons R."/>
            <person name="Seto K."/>
            <person name="Myers J."/>
            <person name="Bonds A."/>
            <person name="Quandt C.A."/>
            <person name="Barry K."/>
            <person name="Liu P."/>
            <person name="Grigoriev I."/>
            <person name="Longcore J.E."/>
            <person name="James T.Y."/>
        </authorList>
    </citation>
    <scope>NUCLEOTIDE SEQUENCE</scope>
    <source>
        <strain evidence="1">JEL0476</strain>
    </source>
</reference>
<protein>
    <submittedName>
        <fullName evidence="1">Uncharacterized protein</fullName>
    </submittedName>
</protein>
<proteinExistence type="predicted"/>
<evidence type="ECO:0000313" key="1">
    <source>
        <dbReference type="EMBL" id="KAJ3222041.1"/>
    </source>
</evidence>
<name>A0AAD5U2E1_9FUNG</name>
<feature type="non-terminal residue" evidence="1">
    <location>
        <position position="683"/>
    </location>
</feature>
<comment type="caution">
    <text evidence="1">The sequence shown here is derived from an EMBL/GenBank/DDBJ whole genome shotgun (WGS) entry which is preliminary data.</text>
</comment>
<evidence type="ECO:0000313" key="2">
    <source>
        <dbReference type="Proteomes" id="UP001211065"/>
    </source>
</evidence>
<keyword evidence="2" id="KW-1185">Reference proteome</keyword>
<dbReference type="Proteomes" id="UP001211065">
    <property type="component" value="Unassembled WGS sequence"/>
</dbReference>
<dbReference type="AlphaFoldDB" id="A0AAD5U2E1"/>
<dbReference type="EMBL" id="JADGJW010000195">
    <property type="protein sequence ID" value="KAJ3222041.1"/>
    <property type="molecule type" value="Genomic_DNA"/>
</dbReference>
<organism evidence="1 2">
    <name type="scientific">Clydaea vesicula</name>
    <dbReference type="NCBI Taxonomy" id="447962"/>
    <lineage>
        <taxon>Eukaryota</taxon>
        <taxon>Fungi</taxon>
        <taxon>Fungi incertae sedis</taxon>
        <taxon>Chytridiomycota</taxon>
        <taxon>Chytridiomycota incertae sedis</taxon>
        <taxon>Chytridiomycetes</taxon>
        <taxon>Lobulomycetales</taxon>
        <taxon>Lobulomycetaceae</taxon>
        <taxon>Clydaea</taxon>
    </lineage>
</organism>
<sequence length="683" mass="78463">MGETQQRNYSPAVKKYTTLALMNGWKSNNEVFPITLENLLNYINLEISRVVNFWAKEAIVEEYKKFSRSTSTLNLKKLFPIPIKKLEKFLDYLIENYLKLNKIDYPLLLLYLDQLKRKHKSLGFNLNLSDPVIQAKLYPFQISENTMLKSNNLNMGNDDDFCNSIGVKKRSENSKMSYLMSQQKLNLLVTEMKVMQMKEYFTQLVLSNRWGNSKDKVFPIHLDTLHFYIEMELKKVEVGELTLGTLQIYIESLFIIQSRMGYSVEKLEEFSYEKLRNFVHSLRALKKRNKNLSIEEDFGSCSEVDEDDENLELEDLDMVDKHQSENLQEKLSVDGNFFFVIFIFNNKAVLVGSEDDMDTHESFNNNDGSYFESYEAFQSRKKNDTININLNGNTRASRKQLKKQQLLNNEEIEFKLRNLPKISDFILKSSPAPTFPNTLSTGKYTNYSPLLLQPVPLMRSNSSLSLASSNASATVPISSPVSLKVKCESKQDATSSRKKTYEKLATAQGWSKPGEHFPISLENFHKYLDYELNRVEEGKIMMSSVLHATHCLAKCHGVLGFEWDNVRYHPETRRKLRLSLYDVKKVSTIFVNELSPVLMKEERLFSDKILNEQESQNALQITKSFNPITQEIVDINQVELPPIMKTFNAIPRTSSLPALSSILSAVPSLSSSTASLPSLSSSE</sequence>
<accession>A0AAD5U2E1</accession>
<gene>
    <name evidence="1" type="ORF">HK099_002779</name>
</gene>